<protein>
    <submittedName>
        <fullName evidence="2">Uncharacterized protein</fullName>
    </submittedName>
</protein>
<accession>A0ABP0U023</accession>
<keyword evidence="3" id="KW-1185">Reference proteome</keyword>
<name>A0ABP0U023_9BRYO</name>
<organism evidence="2 3">
    <name type="scientific">Sphagnum troendelagicum</name>
    <dbReference type="NCBI Taxonomy" id="128251"/>
    <lineage>
        <taxon>Eukaryota</taxon>
        <taxon>Viridiplantae</taxon>
        <taxon>Streptophyta</taxon>
        <taxon>Embryophyta</taxon>
        <taxon>Bryophyta</taxon>
        <taxon>Sphagnophytina</taxon>
        <taxon>Sphagnopsida</taxon>
        <taxon>Sphagnales</taxon>
        <taxon>Sphagnaceae</taxon>
        <taxon>Sphagnum</taxon>
    </lineage>
</organism>
<evidence type="ECO:0000313" key="3">
    <source>
        <dbReference type="Proteomes" id="UP001497512"/>
    </source>
</evidence>
<evidence type="ECO:0000313" key="2">
    <source>
        <dbReference type="EMBL" id="CAK9209496.1"/>
    </source>
</evidence>
<dbReference type="EMBL" id="OZ019909">
    <property type="protein sequence ID" value="CAK9209496.1"/>
    <property type="molecule type" value="Genomic_DNA"/>
</dbReference>
<evidence type="ECO:0000256" key="1">
    <source>
        <dbReference type="SAM" id="MobiDB-lite"/>
    </source>
</evidence>
<sequence length="88" mass="9668">MYTHLPAIMYTRAAIMYTFPPVMYTLLEVDGVRNARLLRFCAGVVGRRDGVSVGPDRSQALARRICDLPPESPPPPSSSSTARHSHQG</sequence>
<proteinExistence type="predicted"/>
<dbReference type="Proteomes" id="UP001497512">
    <property type="component" value="Chromosome 17"/>
</dbReference>
<gene>
    <name evidence="2" type="ORF">CSSPTR1EN2_LOCUS9785</name>
</gene>
<reference evidence="2" key="1">
    <citation type="submission" date="2024-02" db="EMBL/GenBank/DDBJ databases">
        <authorList>
            <consortium name="ELIXIR-Norway"/>
            <consortium name="Elixir Norway"/>
        </authorList>
    </citation>
    <scope>NUCLEOTIDE SEQUENCE</scope>
</reference>
<feature type="region of interest" description="Disordered" evidence="1">
    <location>
        <begin position="66"/>
        <end position="88"/>
    </location>
</feature>